<sequence>MGHICVPISTRSTSTLPQCKKSLKVVS</sequence>
<proteinExistence type="predicted"/>
<protein>
    <submittedName>
        <fullName evidence="1">Uncharacterized protein</fullName>
    </submittedName>
</protein>
<dbReference type="AlphaFoldDB" id="A0A0E9TCW3"/>
<organism evidence="1">
    <name type="scientific">Anguilla anguilla</name>
    <name type="common">European freshwater eel</name>
    <name type="synonym">Muraena anguilla</name>
    <dbReference type="NCBI Taxonomy" id="7936"/>
    <lineage>
        <taxon>Eukaryota</taxon>
        <taxon>Metazoa</taxon>
        <taxon>Chordata</taxon>
        <taxon>Craniata</taxon>
        <taxon>Vertebrata</taxon>
        <taxon>Euteleostomi</taxon>
        <taxon>Actinopterygii</taxon>
        <taxon>Neopterygii</taxon>
        <taxon>Teleostei</taxon>
        <taxon>Anguilliformes</taxon>
        <taxon>Anguillidae</taxon>
        <taxon>Anguilla</taxon>
    </lineage>
</organism>
<name>A0A0E9TCW3_ANGAN</name>
<reference evidence="1" key="2">
    <citation type="journal article" date="2015" name="Fish Shellfish Immunol.">
        <title>Early steps in the European eel (Anguilla anguilla)-Vibrio vulnificus interaction in the gills: Role of the RtxA13 toxin.</title>
        <authorList>
            <person name="Callol A."/>
            <person name="Pajuelo D."/>
            <person name="Ebbesson L."/>
            <person name="Teles M."/>
            <person name="MacKenzie S."/>
            <person name="Amaro C."/>
        </authorList>
    </citation>
    <scope>NUCLEOTIDE SEQUENCE</scope>
</reference>
<reference evidence="1" key="1">
    <citation type="submission" date="2014-11" db="EMBL/GenBank/DDBJ databases">
        <authorList>
            <person name="Amaro Gonzalez C."/>
        </authorList>
    </citation>
    <scope>NUCLEOTIDE SEQUENCE</scope>
</reference>
<dbReference type="EMBL" id="GBXM01057141">
    <property type="protein sequence ID" value="JAH51436.1"/>
    <property type="molecule type" value="Transcribed_RNA"/>
</dbReference>
<accession>A0A0E9TCW3</accession>
<evidence type="ECO:0000313" key="1">
    <source>
        <dbReference type="EMBL" id="JAH51436.1"/>
    </source>
</evidence>